<keyword evidence="3" id="KW-0325">Glycoprotein</keyword>
<feature type="non-terminal residue" evidence="5">
    <location>
        <position position="52"/>
    </location>
</feature>
<protein>
    <submittedName>
        <fullName evidence="5">G-type lectin S-receptor-like serine/threonine-protein kinase</fullName>
    </submittedName>
</protein>
<organism evidence="5 6">
    <name type="scientific">Trifolium medium</name>
    <dbReference type="NCBI Taxonomy" id="97028"/>
    <lineage>
        <taxon>Eukaryota</taxon>
        <taxon>Viridiplantae</taxon>
        <taxon>Streptophyta</taxon>
        <taxon>Embryophyta</taxon>
        <taxon>Tracheophyta</taxon>
        <taxon>Spermatophyta</taxon>
        <taxon>Magnoliopsida</taxon>
        <taxon>eudicotyledons</taxon>
        <taxon>Gunneridae</taxon>
        <taxon>Pentapetalae</taxon>
        <taxon>rosids</taxon>
        <taxon>fabids</taxon>
        <taxon>Fabales</taxon>
        <taxon>Fabaceae</taxon>
        <taxon>Papilionoideae</taxon>
        <taxon>50 kb inversion clade</taxon>
        <taxon>NPAAA clade</taxon>
        <taxon>Hologalegina</taxon>
        <taxon>IRL clade</taxon>
        <taxon>Trifolieae</taxon>
        <taxon>Trifolium</taxon>
    </lineage>
</organism>
<proteinExistence type="predicted"/>
<keyword evidence="5" id="KW-0808">Transferase</keyword>
<dbReference type="InterPro" id="IPR001480">
    <property type="entry name" value="Bulb-type_lectin_dom"/>
</dbReference>
<name>A0A392U4J8_9FABA</name>
<dbReference type="SUPFAM" id="SSF51110">
    <property type="entry name" value="alpha-D-mannose-specific plant lectins"/>
    <property type="match status" value="1"/>
</dbReference>
<dbReference type="EMBL" id="LXQA010733446">
    <property type="protein sequence ID" value="MCI68262.1"/>
    <property type="molecule type" value="Genomic_DNA"/>
</dbReference>
<comment type="caution">
    <text evidence="5">The sequence shown here is derived from an EMBL/GenBank/DDBJ whole genome shotgun (WGS) entry which is preliminary data.</text>
</comment>
<keyword evidence="5" id="KW-0430">Lectin</keyword>
<sequence length="52" mass="5649">MSSSNTGSVVAILLNSGNLVLRNRPDDDVAIDPLWQSFDHPTDTWLPGGKIK</sequence>
<feature type="domain" description="Bulb-type lectin" evidence="4">
    <location>
        <begin position="2"/>
        <end position="51"/>
    </location>
</feature>
<dbReference type="Proteomes" id="UP000265520">
    <property type="component" value="Unassembled WGS sequence"/>
</dbReference>
<keyword evidence="6" id="KW-1185">Reference proteome</keyword>
<evidence type="ECO:0000256" key="2">
    <source>
        <dbReference type="ARBA" id="ARBA00023157"/>
    </source>
</evidence>
<keyword evidence="5" id="KW-0418">Kinase</keyword>
<keyword evidence="5" id="KW-0675">Receptor</keyword>
<keyword evidence="2" id="KW-1015">Disulfide bond</keyword>
<accession>A0A392U4J8</accession>
<evidence type="ECO:0000256" key="1">
    <source>
        <dbReference type="ARBA" id="ARBA00022729"/>
    </source>
</evidence>
<dbReference type="PANTHER" id="PTHR32444">
    <property type="entry name" value="BULB-TYPE LECTIN DOMAIN-CONTAINING PROTEIN"/>
    <property type="match status" value="1"/>
</dbReference>
<evidence type="ECO:0000313" key="6">
    <source>
        <dbReference type="Proteomes" id="UP000265520"/>
    </source>
</evidence>
<dbReference type="AlphaFoldDB" id="A0A392U4J8"/>
<dbReference type="GO" id="GO:0030246">
    <property type="term" value="F:carbohydrate binding"/>
    <property type="evidence" value="ECO:0007669"/>
    <property type="project" value="UniProtKB-KW"/>
</dbReference>
<dbReference type="PANTHER" id="PTHR32444:SF247">
    <property type="entry name" value="OS01G0958200 PROTEIN"/>
    <property type="match status" value="1"/>
</dbReference>
<evidence type="ECO:0000256" key="3">
    <source>
        <dbReference type="ARBA" id="ARBA00023180"/>
    </source>
</evidence>
<evidence type="ECO:0000259" key="4">
    <source>
        <dbReference type="Pfam" id="PF01453"/>
    </source>
</evidence>
<keyword evidence="1" id="KW-0732">Signal</keyword>
<dbReference type="Pfam" id="PF01453">
    <property type="entry name" value="B_lectin"/>
    <property type="match status" value="1"/>
</dbReference>
<dbReference type="InterPro" id="IPR036426">
    <property type="entry name" value="Bulb-type_lectin_dom_sf"/>
</dbReference>
<evidence type="ECO:0000313" key="5">
    <source>
        <dbReference type="EMBL" id="MCI68262.1"/>
    </source>
</evidence>
<reference evidence="5 6" key="1">
    <citation type="journal article" date="2018" name="Front. Plant Sci.">
        <title>Red Clover (Trifolium pratense) and Zigzag Clover (T. medium) - A Picture of Genomic Similarities and Differences.</title>
        <authorList>
            <person name="Dluhosova J."/>
            <person name="Istvanek J."/>
            <person name="Nedelnik J."/>
            <person name="Repkova J."/>
        </authorList>
    </citation>
    <scope>NUCLEOTIDE SEQUENCE [LARGE SCALE GENOMIC DNA]</scope>
    <source>
        <strain evidence="6">cv. 10/8</strain>
        <tissue evidence="5">Leaf</tissue>
    </source>
</reference>
<dbReference type="GO" id="GO:0016301">
    <property type="term" value="F:kinase activity"/>
    <property type="evidence" value="ECO:0007669"/>
    <property type="project" value="UniProtKB-KW"/>
</dbReference>